<dbReference type="AlphaFoldDB" id="A0A5B1L9W9"/>
<dbReference type="InterPro" id="IPR013783">
    <property type="entry name" value="Ig-like_fold"/>
</dbReference>
<dbReference type="GO" id="GO:0046872">
    <property type="term" value="F:metal ion binding"/>
    <property type="evidence" value="ECO:0007669"/>
    <property type="project" value="UniProtKB-KW"/>
</dbReference>
<feature type="domain" description="PA" evidence="11">
    <location>
        <begin position="482"/>
        <end position="555"/>
    </location>
</feature>
<feature type="domain" description="FTP" evidence="13">
    <location>
        <begin position="124"/>
        <end position="155"/>
    </location>
</feature>
<dbReference type="CDD" id="cd04818">
    <property type="entry name" value="PA_subtilisin_1"/>
    <property type="match status" value="1"/>
</dbReference>
<evidence type="ECO:0000256" key="7">
    <source>
        <dbReference type="ARBA" id="ARBA00023049"/>
    </source>
</evidence>
<evidence type="ECO:0000256" key="3">
    <source>
        <dbReference type="ARBA" id="ARBA00022723"/>
    </source>
</evidence>
<dbReference type="PANTHER" id="PTHR33794:SF1">
    <property type="entry name" value="BACILLOLYSIN"/>
    <property type="match status" value="1"/>
</dbReference>
<keyword evidence="5" id="KW-0378">Hydrolase</keyword>
<dbReference type="GO" id="GO:0006508">
    <property type="term" value="P:proteolysis"/>
    <property type="evidence" value="ECO:0007669"/>
    <property type="project" value="UniProtKB-KW"/>
</dbReference>
<evidence type="ECO:0000256" key="5">
    <source>
        <dbReference type="ARBA" id="ARBA00022801"/>
    </source>
</evidence>
<dbReference type="PRINTS" id="PR00730">
    <property type="entry name" value="THERMOLYSIN"/>
</dbReference>
<organism evidence="15 16">
    <name type="scientific">Nocardioides humilatus</name>
    <dbReference type="NCBI Taxonomy" id="2607660"/>
    <lineage>
        <taxon>Bacteria</taxon>
        <taxon>Bacillati</taxon>
        <taxon>Actinomycetota</taxon>
        <taxon>Actinomycetes</taxon>
        <taxon>Propionibacteriales</taxon>
        <taxon>Nocardioidaceae</taxon>
        <taxon>Nocardioides</taxon>
    </lineage>
</organism>
<dbReference type="Pfam" id="PF16640">
    <property type="entry name" value="Big_3_5"/>
    <property type="match status" value="1"/>
</dbReference>
<dbReference type="Proteomes" id="UP000325003">
    <property type="component" value="Unassembled WGS sequence"/>
</dbReference>
<dbReference type="InterPro" id="IPR023612">
    <property type="entry name" value="Peptidase_M4"/>
</dbReference>
<reference evidence="15 16" key="1">
    <citation type="submission" date="2019-09" db="EMBL/GenBank/DDBJ databases">
        <title>Nocardioides panacisoli sp. nov., isolated from the soil of a ginseng field.</title>
        <authorList>
            <person name="Cho C."/>
        </authorList>
    </citation>
    <scope>NUCLEOTIDE SEQUENCE [LARGE SCALE GENOMIC DNA]</scope>
    <source>
        <strain evidence="15 16">BN130099</strain>
    </source>
</reference>
<dbReference type="Gene3D" id="1.10.390.10">
    <property type="entry name" value="Neutral Protease Domain 2"/>
    <property type="match status" value="2"/>
</dbReference>
<dbReference type="Pfam" id="PF02225">
    <property type="entry name" value="PA"/>
    <property type="match status" value="1"/>
</dbReference>
<feature type="domain" description="Bacterial Ig-like" evidence="14">
    <location>
        <begin position="979"/>
        <end position="1062"/>
    </location>
</feature>
<dbReference type="InterPro" id="IPR001570">
    <property type="entry name" value="Peptidase_M4_C_domain"/>
</dbReference>
<dbReference type="Gene3D" id="3.50.30.30">
    <property type="match status" value="1"/>
</dbReference>
<keyword evidence="2" id="KW-0645">Protease</keyword>
<reference evidence="15 16" key="2">
    <citation type="submission" date="2019-09" db="EMBL/GenBank/DDBJ databases">
        <authorList>
            <person name="Jin C."/>
        </authorList>
    </citation>
    <scope>NUCLEOTIDE SEQUENCE [LARGE SCALE GENOMIC DNA]</scope>
    <source>
        <strain evidence="15 16">BN130099</strain>
    </source>
</reference>
<evidence type="ECO:0000256" key="8">
    <source>
        <dbReference type="PIRSR" id="PIRSR623612-1"/>
    </source>
</evidence>
<dbReference type="RefSeq" id="WP_149729668.1">
    <property type="nucleotide sequence ID" value="NZ_VUJV01000006.1"/>
</dbReference>
<dbReference type="Pfam" id="PF07504">
    <property type="entry name" value="FTP"/>
    <property type="match status" value="1"/>
</dbReference>
<feature type="domain" description="Peptidase M4 C-terminal" evidence="12">
    <location>
        <begin position="379"/>
        <end position="410"/>
    </location>
</feature>
<dbReference type="InterPro" id="IPR013856">
    <property type="entry name" value="Peptidase_M4_domain"/>
</dbReference>
<feature type="domain" description="Peptidase M4" evidence="10">
    <location>
        <begin position="278"/>
        <end position="376"/>
    </location>
</feature>
<protein>
    <submittedName>
        <fullName evidence="15">Uncharacterized protein</fullName>
    </submittedName>
</protein>
<proteinExistence type="inferred from homology"/>
<name>A0A5B1L9W9_9ACTN</name>
<dbReference type="Pfam" id="PF01447">
    <property type="entry name" value="Peptidase_M4"/>
    <property type="match status" value="1"/>
</dbReference>
<keyword evidence="16" id="KW-1185">Reference proteome</keyword>
<dbReference type="Gene3D" id="2.60.120.260">
    <property type="entry name" value="Galactose-binding domain-like"/>
    <property type="match status" value="1"/>
</dbReference>
<evidence type="ECO:0000256" key="4">
    <source>
        <dbReference type="ARBA" id="ARBA00022729"/>
    </source>
</evidence>
<evidence type="ECO:0000256" key="9">
    <source>
        <dbReference type="SAM" id="SignalP"/>
    </source>
</evidence>
<keyword evidence="4 9" id="KW-0732">Signal</keyword>
<keyword evidence="3" id="KW-0479">Metal-binding</keyword>
<evidence type="ECO:0000259" key="12">
    <source>
        <dbReference type="Pfam" id="PF02868"/>
    </source>
</evidence>
<evidence type="ECO:0000259" key="10">
    <source>
        <dbReference type="Pfam" id="PF01447"/>
    </source>
</evidence>
<accession>A0A5B1L9W9</accession>
<evidence type="ECO:0000259" key="14">
    <source>
        <dbReference type="Pfam" id="PF16640"/>
    </source>
</evidence>
<evidence type="ECO:0000256" key="2">
    <source>
        <dbReference type="ARBA" id="ARBA00022670"/>
    </source>
</evidence>
<evidence type="ECO:0000259" key="11">
    <source>
        <dbReference type="Pfam" id="PF02225"/>
    </source>
</evidence>
<gene>
    <name evidence="15" type="ORF">F0U44_17610</name>
</gene>
<dbReference type="InterPro" id="IPR003137">
    <property type="entry name" value="PA_domain"/>
</dbReference>
<feature type="chain" id="PRO_5038861423" evidence="9">
    <location>
        <begin position="23"/>
        <end position="1065"/>
    </location>
</feature>
<dbReference type="InterPro" id="IPR011096">
    <property type="entry name" value="FTP_domain"/>
</dbReference>
<evidence type="ECO:0000256" key="6">
    <source>
        <dbReference type="ARBA" id="ARBA00022833"/>
    </source>
</evidence>
<dbReference type="EMBL" id="VUJV01000006">
    <property type="protein sequence ID" value="KAA1416998.1"/>
    <property type="molecule type" value="Genomic_DNA"/>
</dbReference>
<evidence type="ECO:0000259" key="13">
    <source>
        <dbReference type="Pfam" id="PF07504"/>
    </source>
</evidence>
<comment type="similarity">
    <text evidence="1">Belongs to the peptidase M4 family.</text>
</comment>
<dbReference type="Gene3D" id="3.10.450.490">
    <property type="match status" value="1"/>
</dbReference>
<dbReference type="Gene3D" id="3.10.170.10">
    <property type="match status" value="1"/>
</dbReference>
<dbReference type="PANTHER" id="PTHR33794">
    <property type="entry name" value="BACILLOLYSIN"/>
    <property type="match status" value="1"/>
</dbReference>
<keyword evidence="6" id="KW-0862">Zinc</keyword>
<dbReference type="InterPro" id="IPR032109">
    <property type="entry name" value="Big_3_5"/>
</dbReference>
<evidence type="ECO:0000313" key="16">
    <source>
        <dbReference type="Proteomes" id="UP000325003"/>
    </source>
</evidence>
<feature type="active site" description="Proton donor" evidence="8">
    <location>
        <position position="625"/>
    </location>
</feature>
<dbReference type="InterPro" id="IPR050728">
    <property type="entry name" value="Zinc_Metalloprotease_M4"/>
</dbReference>
<dbReference type="Gene3D" id="2.60.40.10">
    <property type="entry name" value="Immunoglobulins"/>
    <property type="match status" value="1"/>
</dbReference>
<feature type="domain" description="Peptidase M4 C-terminal" evidence="12">
    <location>
        <begin position="577"/>
        <end position="689"/>
    </location>
</feature>
<dbReference type="SUPFAM" id="SSF55486">
    <property type="entry name" value="Metalloproteases ('zincins'), catalytic domain"/>
    <property type="match status" value="1"/>
</dbReference>
<dbReference type="InterPro" id="IPR027268">
    <property type="entry name" value="Peptidase_M4/M1_CTD_sf"/>
</dbReference>
<feature type="active site" evidence="8">
    <location>
        <position position="369"/>
    </location>
</feature>
<evidence type="ECO:0000313" key="15">
    <source>
        <dbReference type="EMBL" id="KAA1416998.1"/>
    </source>
</evidence>
<feature type="signal peptide" evidence="9">
    <location>
        <begin position="1"/>
        <end position="22"/>
    </location>
</feature>
<comment type="caution">
    <text evidence="15">The sequence shown here is derived from an EMBL/GenBank/DDBJ whole genome shotgun (WGS) entry which is preliminary data.</text>
</comment>
<dbReference type="GO" id="GO:0005975">
    <property type="term" value="P:carbohydrate metabolic process"/>
    <property type="evidence" value="ECO:0007669"/>
    <property type="project" value="UniProtKB-ARBA"/>
</dbReference>
<dbReference type="Pfam" id="PF02868">
    <property type="entry name" value="Peptidase_M4_C"/>
    <property type="match status" value="2"/>
</dbReference>
<evidence type="ECO:0000256" key="1">
    <source>
        <dbReference type="ARBA" id="ARBA00009388"/>
    </source>
</evidence>
<keyword evidence="7" id="KW-0482">Metalloprotease</keyword>
<dbReference type="GO" id="GO:0004222">
    <property type="term" value="F:metalloendopeptidase activity"/>
    <property type="evidence" value="ECO:0007669"/>
    <property type="project" value="InterPro"/>
</dbReference>
<sequence>MKNLPRGRATALGLALIAAGFAAPPALSAAAAPAAKPDPSVISQMRSTASGGLSLRSNPATGVVGFASATGTNPDLLPGVAAEGRQGAIDKATHYLERFGSAFGARPSELKQSSVYGNKAGWAVTFKQSYKGLPVYGAELNAHVDREGDLTSVNGFAAPIGSLNTTPRVTKEQASAAALRMSRHHTDKSGDGLPSYTKGVKVRSIQLSVYRMGSTRGITGDAKLAWVIEIWNKATIRDTIILDAQTGKYLNRWSMMADALDRDLYEAYIDDNGTPDDDSDDFLNFDHVWTEGAAFPGGLDEDQQNEVLGTGEAYWLFRNTFGYNSWDGNGGRMITVNNDPRISCPNANWNGVTTNYCSGVTGDDTVAHEWGHAYTESTSGLIYQWQSGAMNEAYSDIWGETVDMINHRQNESGEAPGDVIKRTEGLCSEFTRSDVTMQITAPAGVAGPCTAAPASFGPVITQSGVDGTAIVGNDDDSDGGTTTDGCSPFDNADIISGQWVYVDRGLCSFAQKTQNAVDAGALGIVVGDHTAGRPPISMSGSAEIYGVMVTVEDGAKFKSAGEPVSFHIAAVPAPADNSHRWLSGENDPAFGGAIRDMWNPNCYGDPGKVSDVEYQCAEDDHGGVHTNSGVVNRTFAILVDGLPGKVTSIGLDKAAWLFWQAQTNYLTPTSYFPDLADALVQSCEDLQGVALERVTVGNPSDPDGSDGGVNNPAVIDGGMTAADCGRVKSAIQETELKLNPTEQCAFQPLLQPGAPKLDCGDGTVTETTWSEDFESGLDGWTQDEELTFPEGFGFAWETSTAPKHSGTAAFGPDPADAGDCGGGADDVSSRNGLITPDITVPAGDSARLSFDHYVATEAGFDGANVKVSVNGGTFEQVDNAAYLFNAPGGELETAAGGNTNPMEGQPAFTGTDGGQPDGSWGTSIIDLTAIASEGDTVNFRFDLGRDGCGGVEGWYLDNVKVQTCVAAPAATTTEVVKIDPDPVIKGSAFTVKIKVSADGGTPTGDVVVKFHGEKLGIDDLNARGVAKIKVLRIFGKGDHDLVAKYLGGDDFLKSKTGFTITVVRG</sequence>